<dbReference type="STRING" id="1802306.A3C72_00290"/>
<gene>
    <name evidence="3" type="ORF">A3C72_00290</name>
</gene>
<evidence type="ECO:0000313" key="3">
    <source>
        <dbReference type="EMBL" id="OHA23357.1"/>
    </source>
</evidence>
<dbReference type="InterPro" id="IPR036366">
    <property type="entry name" value="PGBDSf"/>
</dbReference>
<feature type="signal peptide" evidence="1">
    <location>
        <begin position="1"/>
        <end position="22"/>
    </location>
</feature>
<dbReference type="EMBL" id="MHRK01000036">
    <property type="protein sequence ID" value="OHA23357.1"/>
    <property type="molecule type" value="Genomic_DNA"/>
</dbReference>
<dbReference type="InterPro" id="IPR036365">
    <property type="entry name" value="PGBD-like_sf"/>
</dbReference>
<accession>A0A1G2MHM8</accession>
<dbReference type="SUPFAM" id="SSF47090">
    <property type="entry name" value="PGBD-like"/>
    <property type="match status" value="1"/>
</dbReference>
<protein>
    <recommendedName>
        <fullName evidence="2">Peptidoglycan binding-like domain-containing protein</fullName>
    </recommendedName>
</protein>
<evidence type="ECO:0000259" key="2">
    <source>
        <dbReference type="Pfam" id="PF01471"/>
    </source>
</evidence>
<dbReference type="Gene3D" id="1.10.101.10">
    <property type="entry name" value="PGBD-like superfamily/PGBD"/>
    <property type="match status" value="1"/>
</dbReference>
<dbReference type="Pfam" id="PF01471">
    <property type="entry name" value="PG_binding_1"/>
    <property type="match status" value="1"/>
</dbReference>
<dbReference type="InterPro" id="IPR002477">
    <property type="entry name" value="Peptidoglycan-bd-like"/>
</dbReference>
<feature type="domain" description="Peptidoglycan binding-like" evidence="2">
    <location>
        <begin position="419"/>
        <end position="482"/>
    </location>
</feature>
<evidence type="ECO:0000313" key="4">
    <source>
        <dbReference type="Proteomes" id="UP000177130"/>
    </source>
</evidence>
<dbReference type="Proteomes" id="UP000177130">
    <property type="component" value="Unassembled WGS sequence"/>
</dbReference>
<sequence>MKKRLAIIFVLSLVSFAQITLAEPPTISVFSATQQFVNSNAPLGFYWTASYSDSATISITCPTGVKLQTTSGSAFSCASSQSVGSASGNGSLDIIASNVSGSVQTIAATITPSYAGTSFPSAAKTVYVSVYPDQEPINTFSISPTSATNFVESYAPVTFTWGSRGTTGINLKISCASSIIASSTSYVDSQIFPCDRPIFTNDLASSGSLAVTFLNTGNSDTIVKLTFLPAMEKGVYNGVYPKVVELTVKPYRAPVASISQFTAEPVRILSTGSTTLSWRAVNTGGVNVRTVCPSDLTFITYASTTKRETNCGDLLFAEPLSASGSVSVKVVNGIDSVRKVAFLLIPLVSQNNYDAQLGKSVDVTVESWSVNILPIGSVGTPAQGPITPAVIPGVGSVNSVINKNQNAYNFLKYLTFGSRGVDVTALQNYLKSFKDLYPEGLVTGYFGPATLRAVQRFQVKYGLAKKGDAGYGVVGPKTRAKLNEVQ</sequence>
<evidence type="ECO:0000256" key="1">
    <source>
        <dbReference type="SAM" id="SignalP"/>
    </source>
</evidence>
<organism evidence="3 4">
    <name type="scientific">Candidatus Taylorbacteria bacterium RIFCSPHIGHO2_02_FULL_43_32b</name>
    <dbReference type="NCBI Taxonomy" id="1802306"/>
    <lineage>
        <taxon>Bacteria</taxon>
        <taxon>Candidatus Tayloriibacteriota</taxon>
    </lineage>
</organism>
<dbReference type="AlphaFoldDB" id="A0A1G2MHM8"/>
<keyword evidence="1" id="KW-0732">Signal</keyword>
<feature type="chain" id="PRO_5009583666" description="Peptidoglycan binding-like domain-containing protein" evidence="1">
    <location>
        <begin position="23"/>
        <end position="486"/>
    </location>
</feature>
<name>A0A1G2MHM8_9BACT</name>
<reference evidence="3 4" key="1">
    <citation type="journal article" date="2016" name="Nat. Commun.">
        <title>Thousands of microbial genomes shed light on interconnected biogeochemical processes in an aquifer system.</title>
        <authorList>
            <person name="Anantharaman K."/>
            <person name="Brown C.T."/>
            <person name="Hug L.A."/>
            <person name="Sharon I."/>
            <person name="Castelle C.J."/>
            <person name="Probst A.J."/>
            <person name="Thomas B.C."/>
            <person name="Singh A."/>
            <person name="Wilkins M.J."/>
            <person name="Karaoz U."/>
            <person name="Brodie E.L."/>
            <person name="Williams K.H."/>
            <person name="Hubbard S.S."/>
            <person name="Banfield J.F."/>
        </authorList>
    </citation>
    <scope>NUCLEOTIDE SEQUENCE [LARGE SCALE GENOMIC DNA]</scope>
</reference>
<comment type="caution">
    <text evidence="3">The sequence shown here is derived from an EMBL/GenBank/DDBJ whole genome shotgun (WGS) entry which is preliminary data.</text>
</comment>
<proteinExistence type="predicted"/>